<evidence type="ECO:0000313" key="3">
    <source>
        <dbReference type="Proteomes" id="UP000265801"/>
    </source>
</evidence>
<keyword evidence="1" id="KW-0472">Membrane</keyword>
<sequence length="278" mass="32142">MKNDHSELESKLKKMPVRRIREQHKNEMHQNLMDQVILHENLTMKQRIKRRFFLSLASLLVVCLLLFILYVSMNGGLKFFMEPGYQDVIQHYDRVENLEDFESFLEDMGKSKASSINVISFGIEGQEYMNQLTYNGREIASASKVDGETNESYTCQSVMRKDEDHQTKFKLKACEKKDGQYIGEIALLSVSHIKERGFSKAKVMEKSEKGDKAFIQVMFRDPPSFLSQDGEGVFTILAEDRSMWSSIESGKFYNIRYGLLKDGSLILKEKALAEDQAW</sequence>
<dbReference type="OrthoDB" id="2455631at2"/>
<reference evidence="2 3" key="1">
    <citation type="submission" date="2018-09" db="EMBL/GenBank/DDBJ databases">
        <title>Bacillus saliacetes sp. nov., isolated from Thai shrimp paste (Ka-pi).</title>
        <authorList>
            <person name="Daroonpunt R."/>
            <person name="Tanasupawat S."/>
            <person name="Yiamsombut S."/>
        </authorList>
    </citation>
    <scope>NUCLEOTIDE SEQUENCE [LARGE SCALE GENOMIC DNA]</scope>
    <source>
        <strain evidence="2 3">SKP7-4</strain>
    </source>
</reference>
<dbReference type="RefSeq" id="WP_119549343.1">
    <property type="nucleotide sequence ID" value="NZ_QXIR01000042.1"/>
</dbReference>
<dbReference type="AlphaFoldDB" id="A0A3A1QNK8"/>
<dbReference type="EMBL" id="QXIR01000042">
    <property type="protein sequence ID" value="RIW28616.1"/>
    <property type="molecule type" value="Genomic_DNA"/>
</dbReference>
<feature type="transmembrane region" description="Helical" evidence="1">
    <location>
        <begin position="52"/>
        <end position="73"/>
    </location>
</feature>
<keyword evidence="3" id="KW-1185">Reference proteome</keyword>
<organism evidence="2 3">
    <name type="scientific">Bacillus salacetis</name>
    <dbReference type="NCBI Taxonomy" id="2315464"/>
    <lineage>
        <taxon>Bacteria</taxon>
        <taxon>Bacillati</taxon>
        <taxon>Bacillota</taxon>
        <taxon>Bacilli</taxon>
        <taxon>Bacillales</taxon>
        <taxon>Bacillaceae</taxon>
        <taxon>Bacillus</taxon>
    </lineage>
</organism>
<keyword evidence="1" id="KW-0812">Transmembrane</keyword>
<evidence type="ECO:0000256" key="1">
    <source>
        <dbReference type="SAM" id="Phobius"/>
    </source>
</evidence>
<gene>
    <name evidence="2" type="ORF">D3H55_21375</name>
</gene>
<accession>A0A3A1QNK8</accession>
<protein>
    <submittedName>
        <fullName evidence="2">DUF4362 domain-containing protein</fullName>
    </submittedName>
</protein>
<evidence type="ECO:0000313" key="2">
    <source>
        <dbReference type="EMBL" id="RIW28616.1"/>
    </source>
</evidence>
<dbReference type="InterPro" id="IPR025372">
    <property type="entry name" value="DUF4362"/>
</dbReference>
<keyword evidence="1" id="KW-1133">Transmembrane helix</keyword>
<comment type="caution">
    <text evidence="2">The sequence shown here is derived from an EMBL/GenBank/DDBJ whole genome shotgun (WGS) entry which is preliminary data.</text>
</comment>
<name>A0A3A1QNK8_9BACI</name>
<dbReference type="Proteomes" id="UP000265801">
    <property type="component" value="Unassembled WGS sequence"/>
</dbReference>
<dbReference type="Pfam" id="PF14275">
    <property type="entry name" value="DUF4362"/>
    <property type="match status" value="1"/>
</dbReference>
<proteinExistence type="predicted"/>